<comment type="caution">
    <text evidence="1">The sequence shown here is derived from an EMBL/GenBank/DDBJ whole genome shotgun (WGS) entry which is preliminary data.</text>
</comment>
<reference evidence="1" key="1">
    <citation type="submission" date="2022-03" db="EMBL/GenBank/DDBJ databases">
        <title>De novo assembled genomes of Belliella spp. (Cyclobacteriaceae) strains.</title>
        <authorList>
            <person name="Szabo A."/>
            <person name="Korponai K."/>
            <person name="Felfoldi T."/>
        </authorList>
    </citation>
    <scope>NUCLEOTIDE SEQUENCE</scope>
    <source>
        <strain evidence="1">DSM 111903</strain>
    </source>
</reference>
<evidence type="ECO:0000313" key="2">
    <source>
        <dbReference type="Proteomes" id="UP001165430"/>
    </source>
</evidence>
<gene>
    <name evidence="1" type="ORF">MM213_18145</name>
</gene>
<sequence>MKSELSSHILSISKWLFVPLLLFSFKISAQDRTVRFIYSIDDKVPLSYLRVLSDDGKQAFFTDIKGKFEFPQAQTAEKTSFNISGYGINDTLISIQQVMSKDTLFLKAKEYELPEVIINSSHLSELKIGDSSAQEFEVDKPIESHDGLEGVYYRYTIRVKVPKRKSLVLDEIKFYVSKILEKQVEISLRILVPKAPQRIISGKRNSIDDFTDLLPSSKIVAVAKPGWQQIKFSEPVQVPSRASDLFIVFDLLEEQPKSKFAIVNQRTSKDIDIGFYDKGGAIGVFHSESFHPAIEVIFLK</sequence>
<dbReference type="EMBL" id="JAKZGO010000022">
    <property type="protein sequence ID" value="MCH7415427.1"/>
    <property type="molecule type" value="Genomic_DNA"/>
</dbReference>
<name>A0ABS9VG52_9BACT</name>
<protein>
    <submittedName>
        <fullName evidence="1">Uncharacterized protein</fullName>
    </submittedName>
</protein>
<dbReference type="RefSeq" id="WP_241414313.1">
    <property type="nucleotide sequence ID" value="NZ_JAKZGO010000022.1"/>
</dbReference>
<accession>A0ABS9VG52</accession>
<evidence type="ECO:0000313" key="1">
    <source>
        <dbReference type="EMBL" id="MCH7415427.1"/>
    </source>
</evidence>
<dbReference type="Proteomes" id="UP001165430">
    <property type="component" value="Unassembled WGS sequence"/>
</dbReference>
<organism evidence="1 2">
    <name type="scientific">Belliella alkalica</name>
    <dbReference type="NCBI Taxonomy" id="1730871"/>
    <lineage>
        <taxon>Bacteria</taxon>
        <taxon>Pseudomonadati</taxon>
        <taxon>Bacteroidota</taxon>
        <taxon>Cytophagia</taxon>
        <taxon>Cytophagales</taxon>
        <taxon>Cyclobacteriaceae</taxon>
        <taxon>Belliella</taxon>
    </lineage>
</organism>
<keyword evidence="2" id="KW-1185">Reference proteome</keyword>
<proteinExistence type="predicted"/>